<keyword evidence="2" id="KW-1185">Reference proteome</keyword>
<dbReference type="AlphaFoldDB" id="A0A6A6QRQ9"/>
<evidence type="ECO:0000313" key="1">
    <source>
        <dbReference type="EMBL" id="KAF2494826.1"/>
    </source>
</evidence>
<organism evidence="1 2">
    <name type="scientific">Lophium mytilinum</name>
    <dbReference type="NCBI Taxonomy" id="390894"/>
    <lineage>
        <taxon>Eukaryota</taxon>
        <taxon>Fungi</taxon>
        <taxon>Dikarya</taxon>
        <taxon>Ascomycota</taxon>
        <taxon>Pezizomycotina</taxon>
        <taxon>Dothideomycetes</taxon>
        <taxon>Pleosporomycetidae</taxon>
        <taxon>Mytilinidiales</taxon>
        <taxon>Mytilinidiaceae</taxon>
        <taxon>Lophium</taxon>
    </lineage>
</organism>
<sequence length="109" mass="12308">MAPKIDNEQRNQELRQQQNSDLIEIALDKIKSARKQIADEYEIIRGASGSMETYLGWRIHEMKSTVQAEAQAVISVAEAMAKEHDEDGIPDFVETMAQLRDLAGKCSSW</sequence>
<evidence type="ECO:0000313" key="2">
    <source>
        <dbReference type="Proteomes" id="UP000799750"/>
    </source>
</evidence>
<dbReference type="EMBL" id="MU004190">
    <property type="protein sequence ID" value="KAF2494826.1"/>
    <property type="molecule type" value="Genomic_DNA"/>
</dbReference>
<accession>A0A6A6QRQ9</accession>
<protein>
    <submittedName>
        <fullName evidence="1">Uncharacterized protein</fullName>
    </submittedName>
</protein>
<proteinExistence type="predicted"/>
<gene>
    <name evidence="1" type="ORF">BU16DRAFT_527803</name>
</gene>
<name>A0A6A6QRQ9_9PEZI</name>
<reference evidence="1" key="1">
    <citation type="journal article" date="2020" name="Stud. Mycol.">
        <title>101 Dothideomycetes genomes: a test case for predicting lifestyles and emergence of pathogens.</title>
        <authorList>
            <person name="Haridas S."/>
            <person name="Albert R."/>
            <person name="Binder M."/>
            <person name="Bloem J."/>
            <person name="Labutti K."/>
            <person name="Salamov A."/>
            <person name="Andreopoulos B."/>
            <person name="Baker S."/>
            <person name="Barry K."/>
            <person name="Bills G."/>
            <person name="Bluhm B."/>
            <person name="Cannon C."/>
            <person name="Castanera R."/>
            <person name="Culley D."/>
            <person name="Daum C."/>
            <person name="Ezra D."/>
            <person name="Gonzalez J."/>
            <person name="Henrissat B."/>
            <person name="Kuo A."/>
            <person name="Liang C."/>
            <person name="Lipzen A."/>
            <person name="Lutzoni F."/>
            <person name="Magnuson J."/>
            <person name="Mondo S."/>
            <person name="Nolan M."/>
            <person name="Ohm R."/>
            <person name="Pangilinan J."/>
            <person name="Park H.-J."/>
            <person name="Ramirez L."/>
            <person name="Alfaro M."/>
            <person name="Sun H."/>
            <person name="Tritt A."/>
            <person name="Yoshinaga Y."/>
            <person name="Zwiers L.-H."/>
            <person name="Turgeon B."/>
            <person name="Goodwin S."/>
            <person name="Spatafora J."/>
            <person name="Crous P."/>
            <person name="Grigoriev I."/>
        </authorList>
    </citation>
    <scope>NUCLEOTIDE SEQUENCE</scope>
    <source>
        <strain evidence="1">CBS 269.34</strain>
    </source>
</reference>
<dbReference type="Proteomes" id="UP000799750">
    <property type="component" value="Unassembled WGS sequence"/>
</dbReference>